<evidence type="ECO:0000259" key="11">
    <source>
        <dbReference type="Pfam" id="PF12627"/>
    </source>
</evidence>
<dbReference type="PATRIC" id="fig|467210.3.peg.127"/>
<keyword evidence="5" id="KW-0479">Metal-binding</keyword>
<keyword evidence="7" id="KW-0460">Magnesium</keyword>
<dbReference type="InterPro" id="IPR050264">
    <property type="entry name" value="Bact_CCA-adding_enz_type3_sf"/>
</dbReference>
<dbReference type="PANTHER" id="PTHR46173:SF1">
    <property type="entry name" value="CCA TRNA NUCLEOTIDYLTRANSFERASE 1, MITOCHONDRIAL"/>
    <property type="match status" value="1"/>
</dbReference>
<dbReference type="Pfam" id="PF12627">
    <property type="entry name" value="PolyA_pol_RNAbd"/>
    <property type="match status" value="1"/>
</dbReference>
<feature type="domain" description="tRNA nucleotidyltransferase/poly(A) polymerase RNA and SrmB- binding" evidence="11">
    <location>
        <begin position="170"/>
        <end position="228"/>
    </location>
</feature>
<evidence type="ECO:0000259" key="12">
    <source>
        <dbReference type="Pfam" id="PF13735"/>
    </source>
</evidence>
<reference evidence="14" key="1">
    <citation type="submission" date="2016-01" db="EMBL/GenBank/DDBJ databases">
        <authorList>
            <person name="Mitreva M."/>
            <person name="Pepin K.H."/>
            <person name="Mihindukulasuriya K.A."/>
            <person name="Fulton R."/>
            <person name="Fronick C."/>
            <person name="O'Laughlin M."/>
            <person name="Miner T."/>
            <person name="Herter B."/>
            <person name="Rosa B.A."/>
            <person name="Cordes M."/>
            <person name="Tomlinson C."/>
            <person name="Wollam A."/>
            <person name="Palsikar V.B."/>
            <person name="Mardis E.R."/>
            <person name="Wilson R.K."/>
        </authorList>
    </citation>
    <scope>NUCLEOTIDE SEQUENCE [LARGE SCALE GENOMIC DNA]</scope>
    <source>
        <strain evidence="14">DNF00896</strain>
    </source>
</reference>
<dbReference type="PANTHER" id="PTHR46173">
    <property type="entry name" value="CCA TRNA NUCLEOTIDYLTRANSFERASE 1, MITOCHONDRIAL"/>
    <property type="match status" value="1"/>
</dbReference>
<evidence type="ECO:0000256" key="4">
    <source>
        <dbReference type="ARBA" id="ARBA00022695"/>
    </source>
</evidence>
<keyword evidence="2 9" id="KW-0808">Transferase</keyword>
<comment type="similarity">
    <text evidence="9">Belongs to the tRNA nucleotidyltransferase/poly(A) polymerase family.</text>
</comment>
<dbReference type="RefSeq" id="WP_060930143.1">
    <property type="nucleotide sequence ID" value="NZ_KQ959772.1"/>
</dbReference>
<dbReference type="InterPro" id="IPR002646">
    <property type="entry name" value="PolA_pol_head_dom"/>
</dbReference>
<dbReference type="GO" id="GO:0008033">
    <property type="term" value="P:tRNA processing"/>
    <property type="evidence" value="ECO:0007669"/>
    <property type="project" value="UniProtKB-KW"/>
</dbReference>
<evidence type="ECO:0000256" key="7">
    <source>
        <dbReference type="ARBA" id="ARBA00022842"/>
    </source>
</evidence>
<keyword evidence="14" id="KW-1185">Reference proteome</keyword>
<comment type="caution">
    <text evidence="13">The sequence shown here is derived from an EMBL/GenBank/DDBJ whole genome shotgun (WGS) entry which is preliminary data.</text>
</comment>
<dbReference type="NCBIfam" id="NF009814">
    <property type="entry name" value="PRK13299.1"/>
    <property type="match status" value="1"/>
</dbReference>
<sequence>MIIDLPKNVENIIERLKEHGFEGFAVGGCVRDSLLKKTPTDWDITTDALPEDMKKIFKKTFDTGIAHGTVTVLMDGVGYELTTYRIDGNYSDGRHPDSVSFSKNLSEDLCRRDFTINAMAYSHNKGIVDLFDGRKDLQNGIIRAVGDAKKRFDEDALRMLRAVRFAAQLGFKIDDDTFEAIRERAKLLSKVSKERIFVELNKSLCGDFAQNIKMVYTSGLYRYIGKEFSKLDENIYDFYPRKFHNKKHMYWAAFLENIENVEAVKKILFELKSDNATKNNTYLLVKELKNPLPSSDEDIRWSLHRIGADLFCDYIEILKTDKKNKDILDKIDTIENRYSLIMKENHAYEISMLDITGKDLMDIGISKGPKIGEVLEFLLKKVIENPLNNEKSSLLRLAKEFK</sequence>
<proteinExistence type="inferred from homology"/>
<dbReference type="SUPFAM" id="SSF81301">
    <property type="entry name" value="Nucleotidyltransferase"/>
    <property type="match status" value="1"/>
</dbReference>
<feature type="domain" description="CCA-adding enzyme C-terminal" evidence="12">
    <location>
        <begin position="246"/>
        <end position="397"/>
    </location>
</feature>
<dbReference type="GO" id="GO:0016779">
    <property type="term" value="F:nucleotidyltransferase activity"/>
    <property type="evidence" value="ECO:0007669"/>
    <property type="project" value="UniProtKB-KW"/>
</dbReference>
<dbReference type="InterPro" id="IPR032810">
    <property type="entry name" value="CCA-adding_enz_C"/>
</dbReference>
<accession>A0A134A0F7</accession>
<dbReference type="Pfam" id="PF13735">
    <property type="entry name" value="tRNA_NucTran2_2"/>
    <property type="match status" value="1"/>
</dbReference>
<evidence type="ECO:0000256" key="5">
    <source>
        <dbReference type="ARBA" id="ARBA00022723"/>
    </source>
</evidence>
<evidence type="ECO:0000256" key="3">
    <source>
        <dbReference type="ARBA" id="ARBA00022694"/>
    </source>
</evidence>
<dbReference type="OrthoDB" id="9805698at2"/>
<dbReference type="Gene3D" id="1.10.246.80">
    <property type="match status" value="1"/>
</dbReference>
<dbReference type="Pfam" id="PF01743">
    <property type="entry name" value="PolyA_pol"/>
    <property type="match status" value="1"/>
</dbReference>
<comment type="cofactor">
    <cofactor evidence="1">
        <name>Mg(2+)</name>
        <dbReference type="ChEBI" id="CHEBI:18420"/>
    </cofactor>
</comment>
<evidence type="ECO:0000256" key="8">
    <source>
        <dbReference type="ARBA" id="ARBA00022884"/>
    </source>
</evidence>
<gene>
    <name evidence="13" type="ORF">HMPREF1866_00128</name>
</gene>
<evidence type="ECO:0000256" key="6">
    <source>
        <dbReference type="ARBA" id="ARBA00022741"/>
    </source>
</evidence>
<evidence type="ECO:0000256" key="1">
    <source>
        <dbReference type="ARBA" id="ARBA00001946"/>
    </source>
</evidence>
<dbReference type="AlphaFoldDB" id="A0A134A0F7"/>
<dbReference type="Gene3D" id="1.10.3090.10">
    <property type="entry name" value="cca-adding enzyme, domain 2"/>
    <property type="match status" value="1"/>
</dbReference>
<protein>
    <submittedName>
        <fullName evidence="13">tRNA nucleotidyltransferase/poly(A) polymerase family protein</fullName>
    </submittedName>
</protein>
<dbReference type="EMBL" id="LSDA01000002">
    <property type="protein sequence ID" value="KXB61187.1"/>
    <property type="molecule type" value="Genomic_DNA"/>
</dbReference>
<dbReference type="GO" id="GO:0000166">
    <property type="term" value="F:nucleotide binding"/>
    <property type="evidence" value="ECO:0007669"/>
    <property type="project" value="UniProtKB-KW"/>
</dbReference>
<dbReference type="InterPro" id="IPR043519">
    <property type="entry name" value="NT_sf"/>
</dbReference>
<dbReference type="CDD" id="cd05398">
    <property type="entry name" value="NT_ClassII-CCAase"/>
    <property type="match status" value="1"/>
</dbReference>
<dbReference type="STRING" id="467210.HMPREF1866_00128"/>
<dbReference type="GO" id="GO:0000049">
    <property type="term" value="F:tRNA binding"/>
    <property type="evidence" value="ECO:0007669"/>
    <property type="project" value="TreeGrafter"/>
</dbReference>
<keyword evidence="8 9" id="KW-0694">RNA-binding</keyword>
<keyword evidence="6" id="KW-0547">Nucleotide-binding</keyword>
<dbReference type="SUPFAM" id="SSF81891">
    <property type="entry name" value="Poly A polymerase C-terminal region-like"/>
    <property type="match status" value="1"/>
</dbReference>
<dbReference type="GO" id="GO:0046872">
    <property type="term" value="F:metal ion binding"/>
    <property type="evidence" value="ECO:0007669"/>
    <property type="project" value="UniProtKB-KW"/>
</dbReference>
<dbReference type="Proteomes" id="UP000070394">
    <property type="component" value="Unassembled WGS sequence"/>
</dbReference>
<organism evidence="13 14">
    <name type="scientific">Lachnoanaerobaculum saburreum</name>
    <dbReference type="NCBI Taxonomy" id="467210"/>
    <lineage>
        <taxon>Bacteria</taxon>
        <taxon>Bacillati</taxon>
        <taxon>Bacillota</taxon>
        <taxon>Clostridia</taxon>
        <taxon>Lachnospirales</taxon>
        <taxon>Lachnospiraceae</taxon>
        <taxon>Lachnoanaerobaculum</taxon>
    </lineage>
</organism>
<dbReference type="Gene3D" id="3.30.460.10">
    <property type="entry name" value="Beta Polymerase, domain 2"/>
    <property type="match status" value="1"/>
</dbReference>
<keyword evidence="3" id="KW-0819">tRNA processing</keyword>
<keyword evidence="4" id="KW-0548">Nucleotidyltransferase</keyword>
<evidence type="ECO:0000259" key="10">
    <source>
        <dbReference type="Pfam" id="PF01743"/>
    </source>
</evidence>
<name>A0A134A0F7_9FIRM</name>
<evidence type="ECO:0000256" key="9">
    <source>
        <dbReference type="RuleBase" id="RU003953"/>
    </source>
</evidence>
<evidence type="ECO:0000313" key="14">
    <source>
        <dbReference type="Proteomes" id="UP000070394"/>
    </source>
</evidence>
<dbReference type="InterPro" id="IPR032828">
    <property type="entry name" value="PolyA_RNA-bd"/>
</dbReference>
<feature type="domain" description="Poly A polymerase head" evidence="10">
    <location>
        <begin position="24"/>
        <end position="143"/>
    </location>
</feature>
<evidence type="ECO:0000256" key="2">
    <source>
        <dbReference type="ARBA" id="ARBA00022679"/>
    </source>
</evidence>
<evidence type="ECO:0000313" key="13">
    <source>
        <dbReference type="EMBL" id="KXB61187.1"/>
    </source>
</evidence>